<reference evidence="2 3" key="1">
    <citation type="journal article" date="2015" name="Proc. Natl. Acad. Sci. U.S.A.">
        <title>The resurrection genome of Boea hygrometrica: A blueprint for survival of dehydration.</title>
        <authorList>
            <person name="Xiao L."/>
            <person name="Yang G."/>
            <person name="Zhang L."/>
            <person name="Yang X."/>
            <person name="Zhao S."/>
            <person name="Ji Z."/>
            <person name="Zhou Q."/>
            <person name="Hu M."/>
            <person name="Wang Y."/>
            <person name="Chen M."/>
            <person name="Xu Y."/>
            <person name="Jin H."/>
            <person name="Xiao X."/>
            <person name="Hu G."/>
            <person name="Bao F."/>
            <person name="Hu Y."/>
            <person name="Wan P."/>
            <person name="Li L."/>
            <person name="Deng X."/>
            <person name="Kuang T."/>
            <person name="Xiang C."/>
            <person name="Zhu J.K."/>
            <person name="Oliver M.J."/>
            <person name="He Y."/>
        </authorList>
    </citation>
    <scope>NUCLEOTIDE SEQUENCE [LARGE SCALE GENOMIC DNA]</scope>
    <source>
        <strain evidence="3">cv. XS01</strain>
    </source>
</reference>
<sequence>MHGLQPNQEAKGAQGPAQQLSTDRTKGSGHEACESVVAIHSSQHTVPEHQQITRPDVAKAHESVVAIHSSHSG</sequence>
<feature type="region of interest" description="Disordered" evidence="1">
    <location>
        <begin position="1"/>
        <end position="73"/>
    </location>
</feature>
<evidence type="ECO:0000256" key="1">
    <source>
        <dbReference type="SAM" id="MobiDB-lite"/>
    </source>
</evidence>
<evidence type="ECO:0000313" key="2">
    <source>
        <dbReference type="EMBL" id="KZV27478.1"/>
    </source>
</evidence>
<name>A0A2Z7B217_9LAMI</name>
<feature type="compositionally biased region" description="Basic and acidic residues" evidence="1">
    <location>
        <begin position="23"/>
        <end position="33"/>
    </location>
</feature>
<keyword evidence="3" id="KW-1185">Reference proteome</keyword>
<feature type="compositionally biased region" description="Polar residues" evidence="1">
    <location>
        <begin position="40"/>
        <end position="53"/>
    </location>
</feature>
<gene>
    <name evidence="2" type="ORF">F511_16281</name>
</gene>
<dbReference type="EMBL" id="KV010634">
    <property type="protein sequence ID" value="KZV27478.1"/>
    <property type="molecule type" value="Genomic_DNA"/>
</dbReference>
<organism evidence="2 3">
    <name type="scientific">Dorcoceras hygrometricum</name>
    <dbReference type="NCBI Taxonomy" id="472368"/>
    <lineage>
        <taxon>Eukaryota</taxon>
        <taxon>Viridiplantae</taxon>
        <taxon>Streptophyta</taxon>
        <taxon>Embryophyta</taxon>
        <taxon>Tracheophyta</taxon>
        <taxon>Spermatophyta</taxon>
        <taxon>Magnoliopsida</taxon>
        <taxon>eudicotyledons</taxon>
        <taxon>Gunneridae</taxon>
        <taxon>Pentapetalae</taxon>
        <taxon>asterids</taxon>
        <taxon>lamiids</taxon>
        <taxon>Lamiales</taxon>
        <taxon>Gesneriaceae</taxon>
        <taxon>Didymocarpoideae</taxon>
        <taxon>Trichosporeae</taxon>
        <taxon>Loxocarpinae</taxon>
        <taxon>Dorcoceras</taxon>
    </lineage>
</organism>
<evidence type="ECO:0000313" key="3">
    <source>
        <dbReference type="Proteomes" id="UP000250235"/>
    </source>
</evidence>
<dbReference type="AlphaFoldDB" id="A0A2Z7B217"/>
<proteinExistence type="predicted"/>
<protein>
    <submittedName>
        <fullName evidence="2">Uncharacterized protein</fullName>
    </submittedName>
</protein>
<accession>A0A2Z7B217</accession>
<dbReference type="Proteomes" id="UP000250235">
    <property type="component" value="Unassembled WGS sequence"/>
</dbReference>